<keyword evidence="1" id="KW-0175">Coiled coil</keyword>
<organism evidence="2 3">
    <name type="scientific">Babesia gibsoni</name>
    <dbReference type="NCBI Taxonomy" id="33632"/>
    <lineage>
        <taxon>Eukaryota</taxon>
        <taxon>Sar</taxon>
        <taxon>Alveolata</taxon>
        <taxon>Apicomplexa</taxon>
        <taxon>Aconoidasida</taxon>
        <taxon>Piroplasmida</taxon>
        <taxon>Babesiidae</taxon>
        <taxon>Babesia</taxon>
    </lineage>
</organism>
<name>A0AAD8PEP3_BABGI</name>
<reference evidence="2" key="1">
    <citation type="submission" date="2023-08" db="EMBL/GenBank/DDBJ databases">
        <title>Draft sequence of the Babesia gibsoni genome.</title>
        <authorList>
            <person name="Yamagishi J.Y."/>
            <person name="Xuan X.X."/>
        </authorList>
    </citation>
    <scope>NUCLEOTIDE SEQUENCE</scope>
    <source>
        <strain evidence="2">Azabu</strain>
    </source>
</reference>
<evidence type="ECO:0008006" key="4">
    <source>
        <dbReference type="Google" id="ProtNLM"/>
    </source>
</evidence>
<protein>
    <recommendedName>
        <fullName evidence="4">FYVE-type domain-containing protein</fullName>
    </recommendedName>
</protein>
<dbReference type="CDD" id="cd00065">
    <property type="entry name" value="FYVE_like_SF"/>
    <property type="match status" value="1"/>
</dbReference>
<gene>
    <name evidence="2" type="ORF">BgAZ_208520</name>
</gene>
<dbReference type="Proteomes" id="UP001230268">
    <property type="component" value="Unassembled WGS sequence"/>
</dbReference>
<sequence length="268" mass="31337">MVEHKRCSICSSNLNYFSTEIVCSQCRRKCCANCINTDYVSPREKNKGKKLNRCIDCTVVEATSHSVSVQEELEAKDEINRGLKNELKQQLFAMEKFRGFMLDFCETFGPHSPIFQDEQASTVEGIDSMVPITQLVDHCQESLCNTKTKLKMVREERERALESEREMRKKIFTMQQEMEAISLERNELQKSMKKMNMEMIRMETEIDQLANLKRECENLRQRCKKMEGAREEESGRFTTSSIWDSTEIMDTQNRRSLFLSICCPRIGR</sequence>
<dbReference type="SUPFAM" id="SSF57903">
    <property type="entry name" value="FYVE/PHD zinc finger"/>
    <property type="match status" value="1"/>
</dbReference>
<evidence type="ECO:0000313" key="3">
    <source>
        <dbReference type="Proteomes" id="UP001230268"/>
    </source>
</evidence>
<dbReference type="InterPro" id="IPR011011">
    <property type="entry name" value="Znf_FYVE_PHD"/>
</dbReference>
<comment type="caution">
    <text evidence="2">The sequence shown here is derived from an EMBL/GenBank/DDBJ whole genome shotgun (WGS) entry which is preliminary data.</text>
</comment>
<dbReference type="AlphaFoldDB" id="A0AAD8PEP3"/>
<proteinExistence type="predicted"/>
<accession>A0AAD8PEP3</accession>
<evidence type="ECO:0000313" key="2">
    <source>
        <dbReference type="EMBL" id="KAK1443976.1"/>
    </source>
</evidence>
<keyword evidence="3" id="KW-1185">Reference proteome</keyword>
<dbReference type="EMBL" id="JAVEPI010000002">
    <property type="protein sequence ID" value="KAK1443976.1"/>
    <property type="molecule type" value="Genomic_DNA"/>
</dbReference>
<evidence type="ECO:0000256" key="1">
    <source>
        <dbReference type="SAM" id="Coils"/>
    </source>
</evidence>
<feature type="coiled-coil region" evidence="1">
    <location>
        <begin position="150"/>
        <end position="236"/>
    </location>
</feature>